<dbReference type="PANTHER" id="PTHR42928">
    <property type="entry name" value="TRICARBOXYLATE-BINDING PROTEIN"/>
    <property type="match status" value="1"/>
</dbReference>
<keyword evidence="2" id="KW-0732">Signal</keyword>
<keyword evidence="4" id="KW-1185">Reference proteome</keyword>
<proteinExistence type="inferred from homology"/>
<name>A0A1G9GCE2_9GAMM</name>
<protein>
    <submittedName>
        <fullName evidence="3">Tripartite-type tricarboxylate transporter, receptor component TctC</fullName>
    </submittedName>
</protein>
<dbReference type="Gene3D" id="3.40.190.10">
    <property type="entry name" value="Periplasmic binding protein-like II"/>
    <property type="match status" value="1"/>
</dbReference>
<evidence type="ECO:0000313" key="4">
    <source>
        <dbReference type="Proteomes" id="UP000199107"/>
    </source>
</evidence>
<dbReference type="PANTHER" id="PTHR42928:SF5">
    <property type="entry name" value="BLR1237 PROTEIN"/>
    <property type="match status" value="1"/>
</dbReference>
<feature type="chain" id="PRO_5011684231" evidence="2">
    <location>
        <begin position="28"/>
        <end position="327"/>
    </location>
</feature>
<dbReference type="PIRSF" id="PIRSF017082">
    <property type="entry name" value="YflP"/>
    <property type="match status" value="1"/>
</dbReference>
<reference evidence="4" key="1">
    <citation type="submission" date="2016-10" db="EMBL/GenBank/DDBJ databases">
        <authorList>
            <person name="Varghese N."/>
            <person name="Submissions S."/>
        </authorList>
    </citation>
    <scope>NUCLEOTIDE SEQUENCE [LARGE SCALE GENOMIC DNA]</scope>
    <source>
        <strain evidence="4">AAP</strain>
    </source>
</reference>
<sequence length="327" mass="35121">MKVNANSIMPAAAIAALLVAPMSSAIADNAYPDSPVSVVVHTTAGGSTDVLARLVFRQLENHTGATFVVENHPGAGGQIGYTRLAHAEPDGYTLGTITTMSIITHELTRSGVTYTYEDNFRPVAQMVLDPSVLVVREDSPYETLEELVEGSQEDGPLSWGGTFLYGAHHVHALLLGEKTGVSYDYVPFDGASESRAALLGGHIDMAAGGFSEFASLADDGEVRILASGGTERWADYPDVPTYSELGYDIVLGSNRGFGVPSGTPDDVVEWLQKNIEEVIETEAFQEEAARLGLAPSLSYMSGDEFHSYLLDLQDLMRSILPEEEMVE</sequence>
<evidence type="ECO:0000256" key="2">
    <source>
        <dbReference type="SAM" id="SignalP"/>
    </source>
</evidence>
<dbReference type="InterPro" id="IPR005064">
    <property type="entry name" value="BUG"/>
</dbReference>
<dbReference type="OrthoDB" id="9780943at2"/>
<keyword evidence="3" id="KW-0675">Receptor</keyword>
<dbReference type="Gene3D" id="3.40.190.150">
    <property type="entry name" value="Bordetella uptake gene, domain 1"/>
    <property type="match status" value="1"/>
</dbReference>
<dbReference type="RefSeq" id="WP_089656956.1">
    <property type="nucleotide sequence ID" value="NZ_FNGH01000002.1"/>
</dbReference>
<evidence type="ECO:0000256" key="1">
    <source>
        <dbReference type="ARBA" id="ARBA00006987"/>
    </source>
</evidence>
<gene>
    <name evidence="3" type="ORF">SAMN05192555_10289</name>
</gene>
<organism evidence="3 4">
    <name type="scientific">Franzmannia pantelleriensis</name>
    <dbReference type="NCBI Taxonomy" id="48727"/>
    <lineage>
        <taxon>Bacteria</taxon>
        <taxon>Pseudomonadati</taxon>
        <taxon>Pseudomonadota</taxon>
        <taxon>Gammaproteobacteria</taxon>
        <taxon>Oceanospirillales</taxon>
        <taxon>Halomonadaceae</taxon>
        <taxon>Franzmannia</taxon>
    </lineage>
</organism>
<evidence type="ECO:0000313" key="3">
    <source>
        <dbReference type="EMBL" id="SDK97943.1"/>
    </source>
</evidence>
<comment type="similarity">
    <text evidence="1">Belongs to the UPF0065 (bug) family.</text>
</comment>
<dbReference type="STRING" id="48727.SAMN05192555_10289"/>
<dbReference type="CDD" id="cd07012">
    <property type="entry name" value="PBP2_Bug_TTT"/>
    <property type="match status" value="1"/>
</dbReference>
<dbReference type="AlphaFoldDB" id="A0A1G9GCE2"/>
<dbReference type="Proteomes" id="UP000199107">
    <property type="component" value="Unassembled WGS sequence"/>
</dbReference>
<dbReference type="EMBL" id="FNGH01000002">
    <property type="protein sequence ID" value="SDK97943.1"/>
    <property type="molecule type" value="Genomic_DNA"/>
</dbReference>
<feature type="signal peptide" evidence="2">
    <location>
        <begin position="1"/>
        <end position="27"/>
    </location>
</feature>
<dbReference type="Pfam" id="PF03401">
    <property type="entry name" value="TctC"/>
    <property type="match status" value="1"/>
</dbReference>
<dbReference type="InterPro" id="IPR042100">
    <property type="entry name" value="Bug_dom1"/>
</dbReference>
<dbReference type="SUPFAM" id="SSF53850">
    <property type="entry name" value="Periplasmic binding protein-like II"/>
    <property type="match status" value="1"/>
</dbReference>
<accession>A0A1G9GCE2</accession>